<comment type="caution">
    <text evidence="2">The sequence shown here is derived from an EMBL/GenBank/DDBJ whole genome shotgun (WGS) entry which is preliminary data.</text>
</comment>
<reference evidence="2 3" key="1">
    <citation type="journal article" date="2022" name="G3 (Bethesda)">
        <title>Whole-genome sequence and methylome profiling of the almond [Prunus dulcis (Mill.) D.A. Webb] cultivar 'Nonpareil'.</title>
        <authorList>
            <person name="D'Amico-Willman K.M."/>
            <person name="Ouma W.Z."/>
            <person name="Meulia T."/>
            <person name="Sideli G.M."/>
            <person name="Gradziel T.M."/>
            <person name="Fresnedo-Ramirez J."/>
        </authorList>
    </citation>
    <scope>NUCLEOTIDE SEQUENCE [LARGE SCALE GENOMIC DNA]</scope>
    <source>
        <strain evidence="2">Clone GOH B32 T37-40</strain>
    </source>
</reference>
<proteinExistence type="predicted"/>
<evidence type="ECO:0000313" key="2">
    <source>
        <dbReference type="EMBL" id="KAI5342839.1"/>
    </source>
</evidence>
<evidence type="ECO:0000313" key="3">
    <source>
        <dbReference type="Proteomes" id="UP001054821"/>
    </source>
</evidence>
<keyword evidence="3" id="KW-1185">Reference proteome</keyword>
<gene>
    <name evidence="2" type="ORF">L3X38_010715</name>
</gene>
<accession>A0AAD4WGC6</accession>
<feature type="region of interest" description="Disordered" evidence="1">
    <location>
        <begin position="61"/>
        <end position="82"/>
    </location>
</feature>
<dbReference type="AlphaFoldDB" id="A0AAD4WGC6"/>
<protein>
    <submittedName>
        <fullName evidence="2">Uncharacterized protein</fullName>
    </submittedName>
</protein>
<organism evidence="2 3">
    <name type="scientific">Prunus dulcis</name>
    <name type="common">Almond</name>
    <name type="synonym">Amygdalus dulcis</name>
    <dbReference type="NCBI Taxonomy" id="3755"/>
    <lineage>
        <taxon>Eukaryota</taxon>
        <taxon>Viridiplantae</taxon>
        <taxon>Streptophyta</taxon>
        <taxon>Embryophyta</taxon>
        <taxon>Tracheophyta</taxon>
        <taxon>Spermatophyta</taxon>
        <taxon>Magnoliopsida</taxon>
        <taxon>eudicotyledons</taxon>
        <taxon>Gunneridae</taxon>
        <taxon>Pentapetalae</taxon>
        <taxon>rosids</taxon>
        <taxon>fabids</taxon>
        <taxon>Rosales</taxon>
        <taxon>Rosaceae</taxon>
        <taxon>Amygdaloideae</taxon>
        <taxon>Amygdaleae</taxon>
        <taxon>Prunus</taxon>
    </lineage>
</organism>
<dbReference type="EMBL" id="JAJFAZ020000002">
    <property type="protein sequence ID" value="KAI5342839.1"/>
    <property type="molecule type" value="Genomic_DNA"/>
</dbReference>
<name>A0AAD4WGC6_PRUDU</name>
<evidence type="ECO:0000256" key="1">
    <source>
        <dbReference type="SAM" id="MobiDB-lite"/>
    </source>
</evidence>
<dbReference type="Proteomes" id="UP001054821">
    <property type="component" value="Chromosome 2"/>
</dbReference>
<sequence length="99" mass="11296">MDFGTYLPSWIEIRDLSNEELITIIDPERKRHSEVNNHAYDHPQCSKGWGLNRVLRESPEYGGEAMQAGNRRSPDDKAPLPCAFQEPMTAHARWIDGSS</sequence>